<feature type="non-terminal residue" evidence="3">
    <location>
        <position position="314"/>
    </location>
</feature>
<keyword evidence="4" id="KW-1185">Reference proteome</keyword>
<dbReference type="AlphaFoldDB" id="A0AAN5DF82"/>
<organism evidence="3 4">
    <name type="scientific">Pristionchus mayeri</name>
    <dbReference type="NCBI Taxonomy" id="1317129"/>
    <lineage>
        <taxon>Eukaryota</taxon>
        <taxon>Metazoa</taxon>
        <taxon>Ecdysozoa</taxon>
        <taxon>Nematoda</taxon>
        <taxon>Chromadorea</taxon>
        <taxon>Rhabditida</taxon>
        <taxon>Rhabditina</taxon>
        <taxon>Diplogasteromorpha</taxon>
        <taxon>Diplogasteroidea</taxon>
        <taxon>Neodiplogasteridae</taxon>
        <taxon>Pristionchus</taxon>
    </lineage>
</organism>
<comment type="caution">
    <text evidence="3">The sequence shown here is derived from an EMBL/GenBank/DDBJ whole genome shotgun (WGS) entry which is preliminary data.</text>
</comment>
<feature type="coiled-coil region" evidence="1">
    <location>
        <begin position="180"/>
        <end position="245"/>
    </location>
</feature>
<proteinExistence type="predicted"/>
<feature type="region of interest" description="Disordered" evidence="2">
    <location>
        <begin position="19"/>
        <end position="40"/>
    </location>
</feature>
<gene>
    <name evidence="3" type="ORF">PMAYCL1PPCAC_31637</name>
</gene>
<feature type="non-terminal residue" evidence="3">
    <location>
        <position position="1"/>
    </location>
</feature>
<feature type="compositionally biased region" description="Low complexity" evidence="2">
    <location>
        <begin position="29"/>
        <end position="40"/>
    </location>
</feature>
<evidence type="ECO:0000256" key="1">
    <source>
        <dbReference type="SAM" id="Coils"/>
    </source>
</evidence>
<reference evidence="4" key="1">
    <citation type="submission" date="2022-10" db="EMBL/GenBank/DDBJ databases">
        <title>Genome assembly of Pristionchus species.</title>
        <authorList>
            <person name="Yoshida K."/>
            <person name="Sommer R.J."/>
        </authorList>
    </citation>
    <scope>NUCLEOTIDE SEQUENCE [LARGE SCALE GENOMIC DNA]</scope>
    <source>
        <strain evidence="4">RS5460</strain>
    </source>
</reference>
<name>A0AAN5DF82_9BILA</name>
<accession>A0AAN5DF82</accession>
<protein>
    <submittedName>
        <fullName evidence="3">Uncharacterized protein</fullName>
    </submittedName>
</protein>
<sequence length="314" mass="34096">YRLASFVYTPVVEPIREKNTKRMDAGCGPPQASSTPTTSTAEDAWPEVTAANGARPQAIYALASIRQTNPESSISPEAFAALKKALRSVRPGDDLLQSVINSVNRDAPGLVQACFTMVRGVLATLNAPALAPPQSQADHQATLLAQLQAQHLAFQQQQAAVEAAAAAEAQQKQQQAAAIAAAQQQQLQAATAAAAAHQQQAQQRAAALQAQHQQNQQLLQQEGFLQQLQQQQRMQLQQAQQQQQRVPVIQQQPPVTAAADAQRDATPNNHIIANFNSLSPAQQALVLRLHQEQQAKENLRQMQLAQQQQQQQQQ</sequence>
<evidence type="ECO:0000313" key="4">
    <source>
        <dbReference type="Proteomes" id="UP001328107"/>
    </source>
</evidence>
<dbReference type="Proteomes" id="UP001328107">
    <property type="component" value="Unassembled WGS sequence"/>
</dbReference>
<evidence type="ECO:0000313" key="3">
    <source>
        <dbReference type="EMBL" id="GMR61442.1"/>
    </source>
</evidence>
<dbReference type="EMBL" id="BTRK01000006">
    <property type="protein sequence ID" value="GMR61442.1"/>
    <property type="molecule type" value="Genomic_DNA"/>
</dbReference>
<keyword evidence="1" id="KW-0175">Coiled coil</keyword>
<evidence type="ECO:0000256" key="2">
    <source>
        <dbReference type="SAM" id="MobiDB-lite"/>
    </source>
</evidence>